<feature type="compositionally biased region" description="Polar residues" evidence="6">
    <location>
        <begin position="136"/>
        <end position="148"/>
    </location>
</feature>
<dbReference type="InterPro" id="IPR044898">
    <property type="entry name" value="CDI_dom_sf"/>
</dbReference>
<evidence type="ECO:0000256" key="1">
    <source>
        <dbReference type="ARBA" id="ARBA00004123"/>
    </source>
</evidence>
<keyword evidence="9" id="KW-1185">Reference proteome</keyword>
<dbReference type="Gene3D" id="4.10.365.10">
    <property type="entry name" value="p27"/>
    <property type="match status" value="1"/>
</dbReference>
<evidence type="ECO:0000313" key="8">
    <source>
        <dbReference type="EMBL" id="ROL43604.1"/>
    </source>
</evidence>
<dbReference type="GO" id="GO:0004861">
    <property type="term" value="F:cyclin-dependent protein serine/threonine kinase inhibitor activity"/>
    <property type="evidence" value="ECO:0007669"/>
    <property type="project" value="InterPro"/>
</dbReference>
<reference evidence="8 9" key="1">
    <citation type="submission" date="2018-10" db="EMBL/GenBank/DDBJ databases">
        <title>Genome assembly for a Yunnan-Guizhou Plateau 3E fish, Anabarilius grahami (Regan), and its evolutionary and genetic applications.</title>
        <authorList>
            <person name="Jiang W."/>
        </authorList>
    </citation>
    <scope>NUCLEOTIDE SEQUENCE [LARGE SCALE GENOMIC DNA]</scope>
    <source>
        <strain evidence="8">AG-KIZ</strain>
        <tissue evidence="8">Muscle</tissue>
    </source>
</reference>
<keyword evidence="5" id="KW-0131">Cell cycle</keyword>
<keyword evidence="4" id="KW-0539">Nucleus</keyword>
<name>A0A3N0YBZ3_ANAGA</name>
<evidence type="ECO:0000313" key="9">
    <source>
        <dbReference type="Proteomes" id="UP000281406"/>
    </source>
</evidence>
<comment type="similarity">
    <text evidence="2">Belongs to the CDI family.</text>
</comment>
<feature type="compositionally biased region" description="Basic and acidic residues" evidence="6">
    <location>
        <begin position="187"/>
        <end position="196"/>
    </location>
</feature>
<comment type="caution">
    <text evidence="8">The sequence shown here is derived from an EMBL/GenBank/DDBJ whole genome shotgun (WGS) entry which is preliminary data.</text>
</comment>
<proteinExistence type="inferred from homology"/>
<accession>A0A3N0YBZ3</accession>
<dbReference type="PANTHER" id="PTHR10265">
    <property type="entry name" value="CYCLIN-DEPENDENT KINASE INHIBITOR 1"/>
    <property type="match status" value="1"/>
</dbReference>
<dbReference type="AlphaFoldDB" id="A0A3N0YBZ3"/>
<sequence length="261" mass="29755">MANVDVSSNLERHVARRTFPLLARTKVCRNLFGPVDHEELHCEMKRKLQEISERDQSQWNFNFETSSPLPGDYEWEAISEETMPFFYKDKVQNKKARAAPSVNATGDSSSTVDCGLHGISRSPIVQESADVPSRPTELNQENLSSALNSKPARASVLRNRRKRSLIPETTRNSTPQITDFFPKRKRTLESKQDERSSLQAGTSTSIEVTPRKTIRCPYLVVCKKTEILQSVMPATDHHSNEETNKVWRREMQLHKDCLGTL</sequence>
<evidence type="ECO:0000256" key="6">
    <source>
        <dbReference type="SAM" id="MobiDB-lite"/>
    </source>
</evidence>
<gene>
    <name evidence="8" type="ORF">DPX16_13535</name>
</gene>
<keyword evidence="3" id="KW-0649">Protein kinase inhibitor</keyword>
<dbReference type="Proteomes" id="UP000281406">
    <property type="component" value="Unassembled WGS sequence"/>
</dbReference>
<organism evidence="8 9">
    <name type="scientific">Anabarilius grahami</name>
    <name type="common">Kanglang fish</name>
    <name type="synonym">Barilius grahami</name>
    <dbReference type="NCBI Taxonomy" id="495550"/>
    <lineage>
        <taxon>Eukaryota</taxon>
        <taxon>Metazoa</taxon>
        <taxon>Chordata</taxon>
        <taxon>Craniata</taxon>
        <taxon>Vertebrata</taxon>
        <taxon>Euteleostomi</taxon>
        <taxon>Actinopterygii</taxon>
        <taxon>Neopterygii</taxon>
        <taxon>Teleostei</taxon>
        <taxon>Ostariophysi</taxon>
        <taxon>Cypriniformes</taxon>
        <taxon>Xenocyprididae</taxon>
        <taxon>Xenocypridinae</taxon>
        <taxon>Xenocypridinae incertae sedis</taxon>
        <taxon>Anabarilius</taxon>
    </lineage>
</organism>
<dbReference type="GO" id="GO:0045930">
    <property type="term" value="P:negative regulation of mitotic cell cycle"/>
    <property type="evidence" value="ECO:0007669"/>
    <property type="project" value="TreeGrafter"/>
</dbReference>
<dbReference type="EMBL" id="RJVU01047928">
    <property type="protein sequence ID" value="ROL43604.1"/>
    <property type="molecule type" value="Genomic_DNA"/>
</dbReference>
<dbReference type="PANTHER" id="PTHR10265:SF44">
    <property type="entry name" value="CYCLIN-DEPENDENT KINASE INHIBITOR 1C"/>
    <property type="match status" value="1"/>
</dbReference>
<dbReference type="OrthoDB" id="6373236at2759"/>
<feature type="domain" description="Cyclin-dependent kinase inhibitor" evidence="7">
    <location>
        <begin position="30"/>
        <end position="77"/>
    </location>
</feature>
<dbReference type="Pfam" id="PF02234">
    <property type="entry name" value="CDI"/>
    <property type="match status" value="1"/>
</dbReference>
<dbReference type="InterPro" id="IPR003175">
    <property type="entry name" value="CDI_dom"/>
</dbReference>
<evidence type="ECO:0000256" key="5">
    <source>
        <dbReference type="ARBA" id="ARBA00023306"/>
    </source>
</evidence>
<evidence type="ECO:0000256" key="2">
    <source>
        <dbReference type="ARBA" id="ARBA00006726"/>
    </source>
</evidence>
<evidence type="ECO:0000256" key="3">
    <source>
        <dbReference type="ARBA" id="ARBA00023013"/>
    </source>
</evidence>
<feature type="compositionally biased region" description="Polar residues" evidence="6">
    <location>
        <begin position="197"/>
        <end position="207"/>
    </location>
</feature>
<protein>
    <submittedName>
        <fullName evidence="8">Cyclin-dependent kinase inhibitor 1C</fullName>
    </submittedName>
</protein>
<comment type="subcellular location">
    <subcellularLocation>
        <location evidence="1">Nucleus</location>
    </subcellularLocation>
</comment>
<evidence type="ECO:0000256" key="4">
    <source>
        <dbReference type="ARBA" id="ARBA00023242"/>
    </source>
</evidence>
<feature type="region of interest" description="Disordered" evidence="6">
    <location>
        <begin position="125"/>
        <end position="207"/>
    </location>
</feature>
<feature type="compositionally biased region" description="Polar residues" evidence="6">
    <location>
        <begin position="167"/>
        <end position="177"/>
    </location>
</feature>
<evidence type="ECO:0000259" key="7">
    <source>
        <dbReference type="Pfam" id="PF02234"/>
    </source>
</evidence>
<dbReference type="GO" id="GO:0005634">
    <property type="term" value="C:nucleus"/>
    <property type="evidence" value="ECO:0007669"/>
    <property type="project" value="UniProtKB-SubCell"/>
</dbReference>